<dbReference type="Proteomes" id="UP000316988">
    <property type="component" value="Unassembled WGS sequence"/>
</dbReference>
<evidence type="ECO:0000313" key="3">
    <source>
        <dbReference type="Proteomes" id="UP000316988"/>
    </source>
</evidence>
<evidence type="ECO:0000259" key="1">
    <source>
        <dbReference type="Pfam" id="PF01037"/>
    </source>
</evidence>
<dbReference type="Gene3D" id="3.30.70.920">
    <property type="match status" value="2"/>
</dbReference>
<organism evidence="2 3">
    <name type="scientific">Aeromicrobium piscarium</name>
    <dbReference type="NCBI Taxonomy" id="2590901"/>
    <lineage>
        <taxon>Bacteria</taxon>
        <taxon>Bacillati</taxon>
        <taxon>Actinomycetota</taxon>
        <taxon>Actinomycetes</taxon>
        <taxon>Propionibacteriales</taxon>
        <taxon>Nocardioidaceae</taxon>
        <taxon>Aeromicrobium</taxon>
    </lineage>
</organism>
<gene>
    <name evidence="2" type="ORF">FNM00_15230</name>
</gene>
<dbReference type="GO" id="GO:0043565">
    <property type="term" value="F:sequence-specific DNA binding"/>
    <property type="evidence" value="ECO:0007669"/>
    <property type="project" value="TreeGrafter"/>
</dbReference>
<name>A0A554RV66_9ACTN</name>
<dbReference type="PANTHER" id="PTHR30154">
    <property type="entry name" value="LEUCINE-RESPONSIVE REGULATORY PROTEIN"/>
    <property type="match status" value="1"/>
</dbReference>
<dbReference type="PANTHER" id="PTHR30154:SF34">
    <property type="entry name" value="TRANSCRIPTIONAL REGULATOR AZLB"/>
    <property type="match status" value="1"/>
</dbReference>
<dbReference type="SUPFAM" id="SSF54909">
    <property type="entry name" value="Dimeric alpha+beta barrel"/>
    <property type="match status" value="2"/>
</dbReference>
<proteinExistence type="predicted"/>
<feature type="domain" description="Transcription regulator AsnC/Lrp ligand binding" evidence="1">
    <location>
        <begin position="28"/>
        <end position="97"/>
    </location>
</feature>
<dbReference type="GO" id="GO:0005829">
    <property type="term" value="C:cytosol"/>
    <property type="evidence" value="ECO:0007669"/>
    <property type="project" value="TreeGrafter"/>
</dbReference>
<accession>A0A554RV66</accession>
<dbReference type="InterPro" id="IPR011008">
    <property type="entry name" value="Dimeric_a/b-barrel"/>
</dbReference>
<dbReference type="EMBL" id="VLNT01000016">
    <property type="protein sequence ID" value="TSD58004.1"/>
    <property type="molecule type" value="Genomic_DNA"/>
</dbReference>
<dbReference type="OrthoDB" id="4050641at2"/>
<dbReference type="GO" id="GO:0043200">
    <property type="term" value="P:response to amino acid"/>
    <property type="evidence" value="ECO:0007669"/>
    <property type="project" value="TreeGrafter"/>
</dbReference>
<keyword evidence="3" id="KW-1185">Reference proteome</keyword>
<reference evidence="2 3" key="1">
    <citation type="submission" date="2019-07" db="EMBL/GenBank/DDBJ databases">
        <authorList>
            <person name="Zhao L.H."/>
        </authorList>
    </citation>
    <scope>NUCLEOTIDE SEQUENCE [LARGE SCALE GENOMIC DNA]</scope>
    <source>
        <strain evidence="2 3">Co35</strain>
    </source>
</reference>
<sequence>MRCRSTRGPRSRITGVSGTRGLDGFALIDVDCEPSRLTAVADELARDHAIITIERTAGGRDLLLTVNAGSADQLSRFIVDRLTQTTGVRAVRTHIVVDIFIEGGTWRLRELSPAEAAAIPGPAKPRPRAPKTLPPHLVDVVRHELSLDGRATPTEIARRWDVPAQRVSDTIAVLRQGGRLRMRTDISRRVSDWPVYTWYFVQVPSSAVPRLRAALTTVPEVRLAALTAGRYNLVLAVWLRDLASIHGFEAALERAVPGAHIDDRSVVMRIHKHLGHLLDDDGLATGEVIPVSPPPEL</sequence>
<dbReference type="AlphaFoldDB" id="A0A554RV66"/>
<evidence type="ECO:0000313" key="2">
    <source>
        <dbReference type="EMBL" id="TSD58004.1"/>
    </source>
</evidence>
<protein>
    <submittedName>
        <fullName evidence="2">Lrp/AsnC family transcriptional regulator</fullName>
    </submittedName>
</protein>
<comment type="caution">
    <text evidence="2">The sequence shown here is derived from an EMBL/GenBank/DDBJ whole genome shotgun (WGS) entry which is preliminary data.</text>
</comment>
<dbReference type="InterPro" id="IPR019887">
    <property type="entry name" value="Tscrpt_reg_AsnC/Lrp_C"/>
</dbReference>
<dbReference type="Pfam" id="PF01037">
    <property type="entry name" value="AsnC_trans_reg"/>
    <property type="match status" value="1"/>
</dbReference>